<gene>
    <name evidence="7" type="ORF">SAMN05421736_12729</name>
</gene>
<evidence type="ECO:0000256" key="6">
    <source>
        <dbReference type="SAM" id="Phobius"/>
    </source>
</evidence>
<dbReference type="InterPro" id="IPR024923">
    <property type="entry name" value="PG_synth_SpoVB"/>
</dbReference>
<evidence type="ECO:0000313" key="8">
    <source>
        <dbReference type="Proteomes" id="UP000198935"/>
    </source>
</evidence>
<sequence length="532" mass="58105">MEKAEAKGWIKGALYLSMAAFIAKLLSAVYKVPYQNMTGDIGYYVYQQVYPVYGIALVLGTYGFPLVIAKMTAQEQAKERCSQRLVLMFWTLFLFNGVLGGMLFVFADAVAQLMGDPQLNTPLRWLSLPFFLIAFLSVGRGYYQGVGNMLPAAVSQVSEQVVRVLVILAVAAWTMNLGQPYLAGTSAGLGAFAGGVAGIIVMLMYRRKKQLPPENKRKQGTVLFYEEWQKDVKELFITGVLVSASAMALILIQLYDALSVVQHLRLSGVPKEEALIAKGIYDRGWPLIQLGAVVTTAFSYGAIPFISKAFAAGDKQTVRIYVRQSLKICLVFGGAAAIGLISIMDHLNPMLFTDSSGDTALQLLSFTVLFGAVYMTCAALLHAVGKAAIAAGFLLLGIVLKGIGNYWAVPVFGMEGAAAATSVSFLLIAALTMLYMRKQAVFPPFERSFWLKWLFSLSAMAGGVKLLQFAMMKLFFDGGIHVSRTAHSILAMSGAVSGVILFIFTIWYIAVFDEEEWNTLPKLPTLLPHRNK</sequence>
<keyword evidence="3 6" id="KW-0812">Transmembrane</keyword>
<dbReference type="GO" id="GO:0005886">
    <property type="term" value="C:plasma membrane"/>
    <property type="evidence" value="ECO:0007669"/>
    <property type="project" value="UniProtKB-SubCell"/>
</dbReference>
<dbReference type="InterPro" id="IPR002797">
    <property type="entry name" value="Polysacc_synth"/>
</dbReference>
<dbReference type="PANTHER" id="PTHR30250">
    <property type="entry name" value="PST FAMILY PREDICTED COLANIC ACID TRANSPORTER"/>
    <property type="match status" value="1"/>
</dbReference>
<accession>A0A1H3UVX3</accession>
<keyword evidence="4 6" id="KW-1133">Transmembrane helix</keyword>
<feature type="transmembrane region" description="Helical" evidence="6">
    <location>
        <begin position="287"/>
        <end position="307"/>
    </location>
</feature>
<evidence type="ECO:0000256" key="4">
    <source>
        <dbReference type="ARBA" id="ARBA00022989"/>
    </source>
</evidence>
<feature type="transmembrane region" description="Helical" evidence="6">
    <location>
        <begin position="489"/>
        <end position="512"/>
    </location>
</feature>
<dbReference type="STRING" id="1503961.SAMN05421736_12729"/>
<keyword evidence="8" id="KW-1185">Reference proteome</keyword>
<feature type="transmembrane region" description="Helical" evidence="6">
    <location>
        <begin position="50"/>
        <end position="73"/>
    </location>
</feature>
<dbReference type="CDD" id="cd13124">
    <property type="entry name" value="MATE_SpoVB_like"/>
    <property type="match status" value="1"/>
</dbReference>
<feature type="transmembrane region" description="Helical" evidence="6">
    <location>
        <begin position="235"/>
        <end position="255"/>
    </location>
</feature>
<feature type="transmembrane region" description="Helical" evidence="6">
    <location>
        <begin position="388"/>
        <end position="407"/>
    </location>
</feature>
<protein>
    <submittedName>
        <fullName evidence="7">Polysaccharide transporter, PST family</fullName>
    </submittedName>
</protein>
<reference evidence="8" key="1">
    <citation type="submission" date="2016-10" db="EMBL/GenBank/DDBJ databases">
        <authorList>
            <person name="Varghese N."/>
            <person name="Submissions S."/>
        </authorList>
    </citation>
    <scope>NUCLEOTIDE SEQUENCE [LARGE SCALE GENOMIC DNA]</scope>
    <source>
        <strain evidence="8">SP</strain>
    </source>
</reference>
<feature type="transmembrane region" description="Helical" evidence="6">
    <location>
        <begin position="419"/>
        <end position="437"/>
    </location>
</feature>
<keyword evidence="2" id="KW-1003">Cell membrane</keyword>
<evidence type="ECO:0000256" key="3">
    <source>
        <dbReference type="ARBA" id="ARBA00022692"/>
    </source>
</evidence>
<name>A0A1H3UVX3_9BACI</name>
<dbReference type="EMBL" id="FNPI01000027">
    <property type="protein sequence ID" value="SDZ66406.1"/>
    <property type="molecule type" value="Genomic_DNA"/>
</dbReference>
<dbReference type="PANTHER" id="PTHR30250:SF29">
    <property type="entry name" value="POLYSACCHARIDE BIOSYNTHESIS PROTEIN C-TERMINAL DOMAIN-CONTAINING PROTEIN"/>
    <property type="match status" value="1"/>
</dbReference>
<evidence type="ECO:0000256" key="5">
    <source>
        <dbReference type="ARBA" id="ARBA00023136"/>
    </source>
</evidence>
<feature type="transmembrane region" description="Helical" evidence="6">
    <location>
        <begin position="449"/>
        <end position="469"/>
    </location>
</feature>
<dbReference type="OrthoDB" id="9775950at2"/>
<feature type="transmembrane region" description="Helical" evidence="6">
    <location>
        <begin position="164"/>
        <end position="182"/>
    </location>
</feature>
<dbReference type="AlphaFoldDB" id="A0A1H3UVX3"/>
<evidence type="ECO:0000313" key="7">
    <source>
        <dbReference type="EMBL" id="SDZ66406.1"/>
    </source>
</evidence>
<dbReference type="InterPro" id="IPR050833">
    <property type="entry name" value="Poly_Biosynth_Transport"/>
</dbReference>
<proteinExistence type="predicted"/>
<dbReference type="PIRSF" id="PIRSF038958">
    <property type="entry name" value="PG_synth_SpoVB"/>
    <property type="match status" value="1"/>
</dbReference>
<feature type="transmembrane region" description="Helical" evidence="6">
    <location>
        <begin position="359"/>
        <end position="381"/>
    </location>
</feature>
<comment type="subcellular location">
    <subcellularLocation>
        <location evidence="1">Cell membrane</location>
        <topology evidence="1">Multi-pass membrane protein</topology>
    </subcellularLocation>
</comment>
<feature type="transmembrane region" description="Helical" evidence="6">
    <location>
        <begin position="188"/>
        <end position="205"/>
    </location>
</feature>
<keyword evidence="5 6" id="KW-0472">Membrane</keyword>
<feature type="transmembrane region" description="Helical" evidence="6">
    <location>
        <begin position="328"/>
        <end position="347"/>
    </location>
</feature>
<evidence type="ECO:0000256" key="2">
    <source>
        <dbReference type="ARBA" id="ARBA00022475"/>
    </source>
</evidence>
<dbReference type="Pfam" id="PF01943">
    <property type="entry name" value="Polysacc_synt"/>
    <property type="match status" value="1"/>
</dbReference>
<evidence type="ECO:0000256" key="1">
    <source>
        <dbReference type="ARBA" id="ARBA00004651"/>
    </source>
</evidence>
<dbReference type="Proteomes" id="UP000198935">
    <property type="component" value="Unassembled WGS sequence"/>
</dbReference>
<organism evidence="7 8">
    <name type="scientific">Evansella caseinilytica</name>
    <dbReference type="NCBI Taxonomy" id="1503961"/>
    <lineage>
        <taxon>Bacteria</taxon>
        <taxon>Bacillati</taxon>
        <taxon>Bacillota</taxon>
        <taxon>Bacilli</taxon>
        <taxon>Bacillales</taxon>
        <taxon>Bacillaceae</taxon>
        <taxon>Evansella</taxon>
    </lineage>
</organism>
<feature type="transmembrane region" description="Helical" evidence="6">
    <location>
        <begin position="126"/>
        <end position="143"/>
    </location>
</feature>
<feature type="transmembrane region" description="Helical" evidence="6">
    <location>
        <begin position="85"/>
        <end position="106"/>
    </location>
</feature>
<feature type="transmembrane region" description="Helical" evidence="6">
    <location>
        <begin position="12"/>
        <end position="30"/>
    </location>
</feature>